<name>A0A831PMZ1_9BACT</name>
<sequence>MPFFGHDRGTAVPLLRQGCGAFIGRERVISERAIGVFDSGVGGLTVLKELSRQLPEEELVYLGDTARVPYGTKSPATVTRYALEAAAFLVSLGVKALVVACNTASAVALPALAARYQMPVFGVIGPGAARALQLSRGRRIGVIGTEGTIKSEAYTRALHQMDNRAQVFGVPCPLFVPLAEEGWADHPIAHMAAAEYLMPLLTEKIDTLVLGCTHYPLLKNTLSQVLGPQIALVDSAEETAAAVARRLREDSLTRRTPCSPHRFFVTDVPDRFERVGGAFWGDPLHGVKQVEIG</sequence>
<dbReference type="PANTHER" id="PTHR21198:SF2">
    <property type="entry name" value="GLUTAMATE RACEMASE"/>
    <property type="match status" value="1"/>
</dbReference>
<gene>
    <name evidence="8" type="primary">murI</name>
    <name evidence="9" type="ORF">ENN94_01040</name>
</gene>
<evidence type="ECO:0000256" key="7">
    <source>
        <dbReference type="ARBA" id="ARBA00070053"/>
    </source>
</evidence>
<keyword evidence="3 8" id="KW-0133">Cell shape</keyword>
<feature type="active site" description="Proton donor/acceptor" evidence="8">
    <location>
        <position position="101"/>
    </location>
</feature>
<dbReference type="FunFam" id="3.40.50.1860:FF:000002">
    <property type="entry name" value="Glutamate racemase"/>
    <property type="match status" value="1"/>
</dbReference>
<dbReference type="EC" id="5.1.1.3" evidence="2 8"/>
<dbReference type="InterPro" id="IPR001920">
    <property type="entry name" value="Asp/Glu_race"/>
</dbReference>
<dbReference type="GO" id="GO:0008360">
    <property type="term" value="P:regulation of cell shape"/>
    <property type="evidence" value="ECO:0007669"/>
    <property type="project" value="UniProtKB-KW"/>
</dbReference>
<evidence type="ECO:0000256" key="3">
    <source>
        <dbReference type="ARBA" id="ARBA00022960"/>
    </source>
</evidence>
<dbReference type="Gene3D" id="3.40.50.1860">
    <property type="match status" value="2"/>
</dbReference>
<dbReference type="GO" id="GO:0071555">
    <property type="term" value="P:cell wall organization"/>
    <property type="evidence" value="ECO:0007669"/>
    <property type="project" value="UniProtKB-KW"/>
</dbReference>
<dbReference type="PANTHER" id="PTHR21198">
    <property type="entry name" value="GLUTAMATE RACEMASE"/>
    <property type="match status" value="1"/>
</dbReference>
<dbReference type="GO" id="GO:0009252">
    <property type="term" value="P:peptidoglycan biosynthetic process"/>
    <property type="evidence" value="ECO:0007669"/>
    <property type="project" value="UniProtKB-UniRule"/>
</dbReference>
<feature type="binding site" evidence="8">
    <location>
        <begin position="213"/>
        <end position="214"/>
    </location>
    <ligand>
        <name>substrate</name>
    </ligand>
</feature>
<dbReference type="SUPFAM" id="SSF53681">
    <property type="entry name" value="Aspartate/glutamate racemase"/>
    <property type="match status" value="2"/>
</dbReference>
<keyword evidence="4 8" id="KW-0573">Peptidoglycan synthesis</keyword>
<comment type="catalytic activity">
    <reaction evidence="1 8">
        <text>L-glutamate = D-glutamate</text>
        <dbReference type="Rhea" id="RHEA:12813"/>
        <dbReference type="ChEBI" id="CHEBI:29985"/>
        <dbReference type="ChEBI" id="CHEBI:29986"/>
        <dbReference type="EC" id="5.1.1.3"/>
    </reaction>
</comment>
<proteinExistence type="inferred from homology"/>
<dbReference type="GO" id="GO:0008881">
    <property type="term" value="F:glutamate racemase activity"/>
    <property type="evidence" value="ECO:0007669"/>
    <property type="project" value="UniProtKB-UniRule"/>
</dbReference>
<protein>
    <recommendedName>
        <fullName evidence="7 8">Glutamate racemase</fullName>
        <ecNumber evidence="2 8">5.1.1.3</ecNumber>
    </recommendedName>
</protein>
<feature type="binding site" evidence="8">
    <location>
        <begin position="38"/>
        <end position="39"/>
    </location>
    <ligand>
        <name>substrate</name>
    </ligand>
</feature>
<comment type="function">
    <text evidence="8">Provides the (R)-glutamate required for cell wall biosynthesis.</text>
</comment>
<dbReference type="InterPro" id="IPR015942">
    <property type="entry name" value="Asp/Glu/hydantoin_racemase"/>
</dbReference>
<dbReference type="InterPro" id="IPR004391">
    <property type="entry name" value="Glu_race"/>
</dbReference>
<reference evidence="9" key="1">
    <citation type="journal article" date="2020" name="mSystems">
        <title>Genome- and Community-Level Interaction Insights into Carbon Utilization and Element Cycling Functions of Hydrothermarchaeota in Hydrothermal Sediment.</title>
        <authorList>
            <person name="Zhou Z."/>
            <person name="Liu Y."/>
            <person name="Xu W."/>
            <person name="Pan J."/>
            <person name="Luo Z.H."/>
            <person name="Li M."/>
        </authorList>
    </citation>
    <scope>NUCLEOTIDE SEQUENCE [LARGE SCALE GENOMIC DNA]</scope>
    <source>
        <strain evidence="9">SpSt-1220</strain>
    </source>
</reference>
<feature type="active site" description="Proton donor/acceptor" evidence="8">
    <location>
        <position position="212"/>
    </location>
</feature>
<evidence type="ECO:0000256" key="8">
    <source>
        <dbReference type="HAMAP-Rule" id="MF_00258"/>
    </source>
</evidence>
<comment type="caution">
    <text evidence="9">The sequence shown here is derived from an EMBL/GenBank/DDBJ whole genome shotgun (WGS) entry which is preliminary data.</text>
</comment>
<evidence type="ECO:0000256" key="5">
    <source>
        <dbReference type="ARBA" id="ARBA00023235"/>
    </source>
</evidence>
<dbReference type="HAMAP" id="MF_00258">
    <property type="entry name" value="Glu_racemase"/>
    <property type="match status" value="1"/>
</dbReference>
<dbReference type="Pfam" id="PF01177">
    <property type="entry name" value="Asp_Glu_race"/>
    <property type="match status" value="1"/>
</dbReference>
<dbReference type="NCBIfam" id="TIGR00067">
    <property type="entry name" value="glut_race"/>
    <property type="match status" value="1"/>
</dbReference>
<feature type="binding site" evidence="8">
    <location>
        <begin position="102"/>
        <end position="103"/>
    </location>
    <ligand>
        <name>substrate</name>
    </ligand>
</feature>
<evidence type="ECO:0000256" key="6">
    <source>
        <dbReference type="ARBA" id="ARBA00023316"/>
    </source>
</evidence>
<dbReference type="PROSITE" id="PS00923">
    <property type="entry name" value="ASP_GLU_RACEMASE_1"/>
    <property type="match status" value="1"/>
</dbReference>
<evidence type="ECO:0000313" key="9">
    <source>
        <dbReference type="EMBL" id="HDR46267.1"/>
    </source>
</evidence>
<evidence type="ECO:0000256" key="1">
    <source>
        <dbReference type="ARBA" id="ARBA00001602"/>
    </source>
</evidence>
<keyword evidence="5 8" id="KW-0413">Isomerase</keyword>
<comment type="pathway">
    <text evidence="8">Cell wall biogenesis; peptidoglycan biosynthesis.</text>
</comment>
<organism evidence="9">
    <name type="scientific">Geoalkalibacter subterraneus</name>
    <dbReference type="NCBI Taxonomy" id="483547"/>
    <lineage>
        <taxon>Bacteria</taxon>
        <taxon>Pseudomonadati</taxon>
        <taxon>Thermodesulfobacteriota</taxon>
        <taxon>Desulfuromonadia</taxon>
        <taxon>Desulfuromonadales</taxon>
        <taxon>Geoalkalibacteraceae</taxon>
        <taxon>Geoalkalibacter</taxon>
    </lineage>
</organism>
<dbReference type="AlphaFoldDB" id="A0A831PMZ1"/>
<keyword evidence="6 8" id="KW-0961">Cell wall biogenesis/degradation</keyword>
<dbReference type="InterPro" id="IPR018187">
    <property type="entry name" value="Asp/Glu_racemase_AS_1"/>
</dbReference>
<dbReference type="UniPathway" id="UPA00219"/>
<dbReference type="InterPro" id="IPR033134">
    <property type="entry name" value="Asp/Glu_racemase_AS_2"/>
</dbReference>
<dbReference type="Proteomes" id="UP000886162">
    <property type="component" value="Unassembled WGS sequence"/>
</dbReference>
<comment type="similarity">
    <text evidence="8">Belongs to the aspartate/glutamate racemases family.</text>
</comment>
<accession>A0A831PMZ1</accession>
<feature type="binding site" evidence="8">
    <location>
        <begin position="70"/>
        <end position="71"/>
    </location>
    <ligand>
        <name>substrate</name>
    </ligand>
</feature>
<evidence type="ECO:0000256" key="4">
    <source>
        <dbReference type="ARBA" id="ARBA00022984"/>
    </source>
</evidence>
<dbReference type="EMBL" id="DSDO01000070">
    <property type="protein sequence ID" value="HDR46267.1"/>
    <property type="molecule type" value="Genomic_DNA"/>
</dbReference>
<evidence type="ECO:0000256" key="2">
    <source>
        <dbReference type="ARBA" id="ARBA00013090"/>
    </source>
</evidence>
<dbReference type="PROSITE" id="PS00924">
    <property type="entry name" value="ASP_GLU_RACEMASE_2"/>
    <property type="match status" value="1"/>
</dbReference>